<keyword evidence="5 7" id="KW-1133">Transmembrane helix</keyword>
<dbReference type="PANTHER" id="PTHR43663:SF2">
    <property type="entry name" value="CHROMATE TRANSPORT PROTEIN-RELATED"/>
    <property type="match status" value="1"/>
</dbReference>
<gene>
    <name evidence="8" type="ORF">DCMF_15490</name>
</gene>
<accession>A0A3G1L1Y5</accession>
<protein>
    <submittedName>
        <fullName evidence="8">Chromate transporter</fullName>
    </submittedName>
</protein>
<evidence type="ECO:0000256" key="2">
    <source>
        <dbReference type="ARBA" id="ARBA00005262"/>
    </source>
</evidence>
<dbReference type="AlphaFoldDB" id="A0A3G1L1Y5"/>
<feature type="transmembrane region" description="Helical" evidence="7">
    <location>
        <begin position="109"/>
        <end position="126"/>
    </location>
</feature>
<keyword evidence="9" id="KW-1185">Reference proteome</keyword>
<evidence type="ECO:0000256" key="6">
    <source>
        <dbReference type="ARBA" id="ARBA00023136"/>
    </source>
</evidence>
<keyword evidence="6 7" id="KW-0472">Membrane</keyword>
<evidence type="ECO:0000256" key="3">
    <source>
        <dbReference type="ARBA" id="ARBA00022475"/>
    </source>
</evidence>
<evidence type="ECO:0000256" key="4">
    <source>
        <dbReference type="ARBA" id="ARBA00022692"/>
    </source>
</evidence>
<proteinExistence type="inferred from homology"/>
<feature type="transmembrane region" description="Helical" evidence="7">
    <location>
        <begin position="6"/>
        <end position="27"/>
    </location>
</feature>
<feature type="transmembrane region" description="Helical" evidence="7">
    <location>
        <begin position="138"/>
        <end position="171"/>
    </location>
</feature>
<comment type="subcellular location">
    <subcellularLocation>
        <location evidence="1">Cell membrane</location>
        <topology evidence="1">Multi-pass membrane protein</topology>
    </subcellularLocation>
</comment>
<name>A0A3G1L1Y5_FORW1</name>
<feature type="transmembrane region" description="Helical" evidence="7">
    <location>
        <begin position="75"/>
        <end position="97"/>
    </location>
</feature>
<evidence type="ECO:0000313" key="8">
    <source>
        <dbReference type="EMBL" id="ATW28639.1"/>
    </source>
</evidence>
<reference evidence="8 9" key="1">
    <citation type="submission" date="2016-10" db="EMBL/GenBank/DDBJ databases">
        <title>Complete Genome Sequence of Peptococcaceae strain DCMF.</title>
        <authorList>
            <person name="Edwards R.J."/>
            <person name="Holland S.I."/>
            <person name="Deshpande N.P."/>
            <person name="Wong Y.K."/>
            <person name="Ertan H."/>
            <person name="Manefield M."/>
            <person name="Russell T.L."/>
            <person name="Lee M.J."/>
        </authorList>
    </citation>
    <scope>NUCLEOTIDE SEQUENCE [LARGE SCALE GENOMIC DNA]</scope>
    <source>
        <strain evidence="8 9">DCMF</strain>
    </source>
</reference>
<comment type="similarity">
    <text evidence="2">Belongs to the chromate ion transporter (CHR) (TC 2.A.51) family.</text>
</comment>
<dbReference type="InterPro" id="IPR052518">
    <property type="entry name" value="CHR_Transporter"/>
</dbReference>
<dbReference type="EMBL" id="CP017634">
    <property type="protein sequence ID" value="ATW28639.1"/>
    <property type="molecule type" value="Genomic_DNA"/>
</dbReference>
<dbReference type="PANTHER" id="PTHR43663">
    <property type="entry name" value="CHROMATE TRANSPORT PROTEIN-RELATED"/>
    <property type="match status" value="1"/>
</dbReference>
<evidence type="ECO:0000256" key="7">
    <source>
        <dbReference type="SAM" id="Phobius"/>
    </source>
</evidence>
<feature type="transmembrane region" description="Helical" evidence="7">
    <location>
        <begin position="48"/>
        <end position="69"/>
    </location>
</feature>
<dbReference type="GO" id="GO:0005886">
    <property type="term" value="C:plasma membrane"/>
    <property type="evidence" value="ECO:0007669"/>
    <property type="project" value="UniProtKB-SubCell"/>
</dbReference>
<evidence type="ECO:0000256" key="1">
    <source>
        <dbReference type="ARBA" id="ARBA00004651"/>
    </source>
</evidence>
<sequence length="174" mass="18752">MWWALFLTFFKIGAFTIGGGYAMLPLIEEAIVRKKRWMESDQFLDMIAISQSAPGVIAINSAVSVGYRIAGFPGALVATFGAALPSFLIIILIAVFFSNFRENPYIEAFFRGVGPAVTVLLVLAAVNMGKKAVFDRAGILMIGVGLAAIIGFGVHPIWAILAAGVFGAVYYRKR</sequence>
<dbReference type="OrthoDB" id="9788907at2"/>
<evidence type="ECO:0000256" key="5">
    <source>
        <dbReference type="ARBA" id="ARBA00022989"/>
    </source>
</evidence>
<keyword evidence="4 7" id="KW-0812">Transmembrane</keyword>
<dbReference type="Proteomes" id="UP000323521">
    <property type="component" value="Chromosome"/>
</dbReference>
<keyword evidence="3" id="KW-1003">Cell membrane</keyword>
<evidence type="ECO:0000313" key="9">
    <source>
        <dbReference type="Proteomes" id="UP000323521"/>
    </source>
</evidence>
<dbReference type="GO" id="GO:0015109">
    <property type="term" value="F:chromate transmembrane transporter activity"/>
    <property type="evidence" value="ECO:0007669"/>
    <property type="project" value="InterPro"/>
</dbReference>
<dbReference type="Pfam" id="PF02417">
    <property type="entry name" value="Chromate_transp"/>
    <property type="match status" value="1"/>
</dbReference>
<dbReference type="InterPro" id="IPR003370">
    <property type="entry name" value="Chromate_transpt"/>
</dbReference>
<organism evidence="8 9">
    <name type="scientific">Formimonas warabiya</name>
    <dbReference type="NCBI Taxonomy" id="1761012"/>
    <lineage>
        <taxon>Bacteria</taxon>
        <taxon>Bacillati</taxon>
        <taxon>Bacillota</taxon>
        <taxon>Clostridia</taxon>
        <taxon>Eubacteriales</taxon>
        <taxon>Peptococcaceae</taxon>
        <taxon>Candidatus Formimonas</taxon>
    </lineage>
</organism>
<dbReference type="KEGG" id="fwa:DCMF_15490"/>